<dbReference type="SUPFAM" id="SSF53686">
    <property type="entry name" value="Tryptophan synthase beta subunit-like PLP-dependent enzymes"/>
    <property type="match status" value="1"/>
</dbReference>
<accession>A0A2S8HWL7</accession>
<comment type="caution">
    <text evidence="6">The sequence shown here is derived from an EMBL/GenBank/DDBJ whole genome shotgun (WGS) entry which is preliminary data.</text>
</comment>
<comment type="similarity">
    <text evidence="2">Belongs to the serine/threonine dehydratase family.</text>
</comment>
<dbReference type="GO" id="GO:0003941">
    <property type="term" value="F:L-serine ammonia-lyase activity"/>
    <property type="evidence" value="ECO:0007669"/>
    <property type="project" value="TreeGrafter"/>
</dbReference>
<dbReference type="InterPro" id="IPR001926">
    <property type="entry name" value="TrpB-like_PALP"/>
</dbReference>
<evidence type="ECO:0000256" key="4">
    <source>
        <dbReference type="ARBA" id="ARBA00023239"/>
    </source>
</evidence>
<dbReference type="InterPro" id="IPR050147">
    <property type="entry name" value="Ser/Thr_Dehydratase"/>
</dbReference>
<dbReference type="FunFam" id="3.40.50.1100:FF:000005">
    <property type="entry name" value="Threonine dehydratase catabolic"/>
    <property type="match status" value="1"/>
</dbReference>
<evidence type="ECO:0000256" key="3">
    <source>
        <dbReference type="ARBA" id="ARBA00022898"/>
    </source>
</evidence>
<dbReference type="NCBIfam" id="NF005292">
    <property type="entry name" value="PRK06815.1"/>
    <property type="match status" value="1"/>
</dbReference>
<sequence length="336" mass="35769">MCPTAAGRNKGEPVTNDLFARIEDAHRAMRPLVAVTPLLYSPVLSKSTRCEVYLKCEHLQRTGSFKFRGAWNKMRLLDSMARRNGVLTVSSGNHGQGVALAGKLAGVPVTVYAASTASPLKLDAIRAFGANVVTIDDTALGVELEARRQAELKQMTFISPYNDIDVIAGQGTIGLELDEQAREAGIDLSAIFVSVGGGGLISGVGTAVRTLHPSTEIVGCWPANSAALYHSLKAGKIVESEESDTISDGTAGGIEPDTVTFDISRKIITKTELVTEEEIKAAMRLIAQTDGWMVEGAAGVALAAMLKRAPEYRGRAVAVVICGRNIMLDKFIEAVR</sequence>
<dbReference type="EMBL" id="PUIQ01000133">
    <property type="protein sequence ID" value="PQP06974.1"/>
    <property type="molecule type" value="Genomic_DNA"/>
</dbReference>
<evidence type="ECO:0000313" key="7">
    <source>
        <dbReference type="Proteomes" id="UP000238206"/>
    </source>
</evidence>
<organism evidence="6 7">
    <name type="scientific">Burkholderia cepacia</name>
    <name type="common">Pseudomonas cepacia</name>
    <dbReference type="NCBI Taxonomy" id="292"/>
    <lineage>
        <taxon>Bacteria</taxon>
        <taxon>Pseudomonadati</taxon>
        <taxon>Pseudomonadota</taxon>
        <taxon>Betaproteobacteria</taxon>
        <taxon>Burkholderiales</taxon>
        <taxon>Burkholderiaceae</taxon>
        <taxon>Burkholderia</taxon>
        <taxon>Burkholderia cepacia complex</taxon>
    </lineage>
</organism>
<dbReference type="PROSITE" id="PS00165">
    <property type="entry name" value="DEHYDRATASE_SER_THR"/>
    <property type="match status" value="1"/>
</dbReference>
<evidence type="ECO:0000313" key="6">
    <source>
        <dbReference type="EMBL" id="PQP06974.1"/>
    </source>
</evidence>
<keyword evidence="3" id="KW-0663">Pyridoxal phosphate</keyword>
<reference evidence="6 7" key="1">
    <citation type="submission" date="2018-02" db="EMBL/GenBank/DDBJ databases">
        <title>Draft genome sequencing of Burkholderia cepacia Y14-15.</title>
        <authorList>
            <person name="Zheng B.-X."/>
        </authorList>
    </citation>
    <scope>NUCLEOTIDE SEQUENCE [LARGE SCALE GENOMIC DNA]</scope>
    <source>
        <strain evidence="6 7">Y14-15</strain>
    </source>
</reference>
<dbReference type="InterPro" id="IPR000634">
    <property type="entry name" value="Ser/Thr_deHydtase_PyrdxlP-BS"/>
</dbReference>
<dbReference type="InterPro" id="IPR036052">
    <property type="entry name" value="TrpB-like_PALP_sf"/>
</dbReference>
<proteinExistence type="inferred from homology"/>
<dbReference type="PANTHER" id="PTHR48078">
    <property type="entry name" value="THREONINE DEHYDRATASE, MITOCHONDRIAL-RELATED"/>
    <property type="match status" value="1"/>
</dbReference>
<protein>
    <submittedName>
        <fullName evidence="6">Serine/threonine dehydratase</fullName>
    </submittedName>
</protein>
<evidence type="ECO:0000256" key="1">
    <source>
        <dbReference type="ARBA" id="ARBA00001933"/>
    </source>
</evidence>
<dbReference type="GO" id="GO:0030170">
    <property type="term" value="F:pyridoxal phosphate binding"/>
    <property type="evidence" value="ECO:0007669"/>
    <property type="project" value="InterPro"/>
</dbReference>
<dbReference type="PANTHER" id="PTHR48078:SF6">
    <property type="entry name" value="L-THREONINE DEHYDRATASE CATABOLIC TDCB"/>
    <property type="match status" value="1"/>
</dbReference>
<dbReference type="CDD" id="cd01562">
    <property type="entry name" value="Thr-dehyd"/>
    <property type="match status" value="1"/>
</dbReference>
<evidence type="ECO:0000259" key="5">
    <source>
        <dbReference type="Pfam" id="PF00291"/>
    </source>
</evidence>
<dbReference type="Proteomes" id="UP000238206">
    <property type="component" value="Unassembled WGS sequence"/>
</dbReference>
<feature type="domain" description="Tryptophan synthase beta chain-like PALP" evidence="5">
    <location>
        <begin position="31"/>
        <end position="323"/>
    </location>
</feature>
<dbReference type="GO" id="GO:0009097">
    <property type="term" value="P:isoleucine biosynthetic process"/>
    <property type="evidence" value="ECO:0007669"/>
    <property type="project" value="TreeGrafter"/>
</dbReference>
<name>A0A2S8HWL7_BURCE</name>
<dbReference type="Gene3D" id="3.40.50.1100">
    <property type="match status" value="2"/>
</dbReference>
<dbReference type="AlphaFoldDB" id="A0A2S8HWL7"/>
<dbReference type="GO" id="GO:0004794">
    <property type="term" value="F:threonine deaminase activity"/>
    <property type="evidence" value="ECO:0007669"/>
    <property type="project" value="TreeGrafter"/>
</dbReference>
<gene>
    <name evidence="6" type="ORF">C5615_38210</name>
</gene>
<comment type="cofactor">
    <cofactor evidence="1">
        <name>pyridoxal 5'-phosphate</name>
        <dbReference type="ChEBI" id="CHEBI:597326"/>
    </cofactor>
</comment>
<dbReference type="GO" id="GO:0006565">
    <property type="term" value="P:L-serine catabolic process"/>
    <property type="evidence" value="ECO:0007669"/>
    <property type="project" value="TreeGrafter"/>
</dbReference>
<keyword evidence="4" id="KW-0456">Lyase</keyword>
<evidence type="ECO:0000256" key="2">
    <source>
        <dbReference type="ARBA" id="ARBA00010869"/>
    </source>
</evidence>
<dbReference type="GO" id="GO:0006567">
    <property type="term" value="P:L-threonine catabolic process"/>
    <property type="evidence" value="ECO:0007669"/>
    <property type="project" value="TreeGrafter"/>
</dbReference>
<dbReference type="Pfam" id="PF00291">
    <property type="entry name" value="PALP"/>
    <property type="match status" value="1"/>
</dbReference>